<evidence type="ECO:0000256" key="7">
    <source>
        <dbReference type="SAM" id="Phobius"/>
    </source>
</evidence>
<evidence type="ECO:0000256" key="6">
    <source>
        <dbReference type="SAM" id="Coils"/>
    </source>
</evidence>
<feature type="domain" description="HBM" evidence="11">
    <location>
        <begin position="58"/>
        <end position="298"/>
    </location>
</feature>
<name>A0A2N3L5M8_9PROT</name>
<proteinExistence type="inferred from homology"/>
<dbReference type="GO" id="GO:0006935">
    <property type="term" value="P:chemotaxis"/>
    <property type="evidence" value="ECO:0007669"/>
    <property type="project" value="InterPro"/>
</dbReference>
<dbReference type="InterPro" id="IPR032255">
    <property type="entry name" value="HBM"/>
</dbReference>
<keyword evidence="7" id="KW-1133">Transmembrane helix</keyword>
<keyword evidence="2" id="KW-1003">Cell membrane</keyword>
<dbReference type="GO" id="GO:0005886">
    <property type="term" value="C:plasma membrane"/>
    <property type="evidence" value="ECO:0007669"/>
    <property type="project" value="UniProtKB-SubCell"/>
</dbReference>
<dbReference type="SMART" id="SM00283">
    <property type="entry name" value="MA"/>
    <property type="match status" value="1"/>
</dbReference>
<dbReference type="InterPro" id="IPR000727">
    <property type="entry name" value="T_SNARE_dom"/>
</dbReference>
<dbReference type="Gene3D" id="1.10.287.950">
    <property type="entry name" value="Methyl-accepting chemotaxis protein"/>
    <property type="match status" value="1"/>
</dbReference>
<organism evidence="12 13">
    <name type="scientific">Thalassospira lohafexi</name>
    <dbReference type="NCBI Taxonomy" id="744227"/>
    <lineage>
        <taxon>Bacteria</taxon>
        <taxon>Pseudomonadati</taxon>
        <taxon>Pseudomonadota</taxon>
        <taxon>Alphaproteobacteria</taxon>
        <taxon>Rhodospirillales</taxon>
        <taxon>Thalassospiraceae</taxon>
        <taxon>Thalassospira</taxon>
    </lineage>
</organism>
<dbReference type="PROSITE" id="PS50111">
    <property type="entry name" value="CHEMOTAXIS_TRANSDUC_2"/>
    <property type="match status" value="1"/>
</dbReference>
<dbReference type="Pfam" id="PF00672">
    <property type="entry name" value="HAMP"/>
    <property type="match status" value="1"/>
</dbReference>
<dbReference type="Gene3D" id="6.10.340.10">
    <property type="match status" value="1"/>
</dbReference>
<dbReference type="PANTHER" id="PTHR32089">
    <property type="entry name" value="METHYL-ACCEPTING CHEMOTAXIS PROTEIN MCPB"/>
    <property type="match status" value="1"/>
</dbReference>
<dbReference type="Proteomes" id="UP000233332">
    <property type="component" value="Unassembled WGS sequence"/>
</dbReference>
<comment type="subcellular location">
    <subcellularLocation>
        <location evidence="1">Cell inner membrane</location>
        <topology evidence="1">Multi-pass membrane protein</topology>
    </subcellularLocation>
</comment>
<dbReference type="EMBL" id="NXGX01000004">
    <property type="protein sequence ID" value="PKR58115.1"/>
    <property type="molecule type" value="Genomic_DNA"/>
</dbReference>
<protein>
    <recommendedName>
        <fullName evidence="14">Chemotaxis protein</fullName>
    </recommendedName>
</protein>
<evidence type="ECO:0000313" key="12">
    <source>
        <dbReference type="EMBL" id="PKR58115.1"/>
    </source>
</evidence>
<evidence type="ECO:0000259" key="9">
    <source>
        <dbReference type="PROSITE" id="PS50192"/>
    </source>
</evidence>
<keyword evidence="6" id="KW-0175">Coiled coil</keyword>
<sequence length="682" mass="73227">MVSVAFVTAVQGGVFTNMRVRTKILCGFSVVLLVLIGALSFVYSSFVWVSQDVEEYAVYVEEASAISEIEARFLRFSSHAREFANTANHADAKQVFLIADELAPMLEHAREMFVSEDRRARIDRIAASLDAYLANFTKAKQLSDEYHTLILDELEPNGIKILSDLNQLTAYAGRTGDFETYQIVSDAREHALLARLYANILIGRQDDSFGEKSADEFRKLEAALTALDQKLVSPDGKQVLSNAVTMFRGYRTVFEKIRADELLIEENVNGAMREESAQIVADAENLKQELSAVEKSIFQDVLAKVSLAEKEILIASLAGVVLGIAIAWILGDRLSKPIIAIAGVMRKLADHDLTVTVPGQGRRDEIGVMATAVEVFKASAIRNDALEAEAREQEARAKEAQRAFMNQTADSFTNSVGGIIEAVAAASVELQATAHGMSQIARTASEQTTAVASATEQASGNVHSVASATEELNAAIEEINRQVVFSSEVAKRAVEQAHEAFTSMTELVDASNNIEDVLQLITDISNQTNMLALNATIEAQRAGASGAGFAVVANEVKTLASQTAKATDEIRKQVAGVQSRTGNASNQIEQISKTISEMEGIVATISSAVEEQSAATREIAANIEQAASGTTVVSSNIVTVSEAVNEAGTASGDVLTAVDMLSQNFNTLKGATDTFVSKIRAA</sequence>
<evidence type="ECO:0000256" key="1">
    <source>
        <dbReference type="ARBA" id="ARBA00004429"/>
    </source>
</evidence>
<dbReference type="AlphaFoldDB" id="A0A2N3L5M8"/>
<dbReference type="GO" id="GO:0004888">
    <property type="term" value="F:transmembrane signaling receptor activity"/>
    <property type="evidence" value="ECO:0007669"/>
    <property type="project" value="InterPro"/>
</dbReference>
<keyword evidence="7" id="KW-0472">Membrane</keyword>
<evidence type="ECO:0000313" key="13">
    <source>
        <dbReference type="Proteomes" id="UP000233332"/>
    </source>
</evidence>
<dbReference type="SMART" id="SM00304">
    <property type="entry name" value="HAMP"/>
    <property type="match status" value="1"/>
</dbReference>
<evidence type="ECO:0000256" key="4">
    <source>
        <dbReference type="ARBA" id="ARBA00029447"/>
    </source>
</evidence>
<dbReference type="PRINTS" id="PR00260">
    <property type="entry name" value="CHEMTRNSDUCR"/>
</dbReference>
<evidence type="ECO:0000259" key="10">
    <source>
        <dbReference type="PROSITE" id="PS50885"/>
    </source>
</evidence>
<dbReference type="InterPro" id="IPR004089">
    <property type="entry name" value="MCPsignal_dom"/>
</dbReference>
<feature type="domain" description="T-SNARE coiled-coil homology" evidence="9">
    <location>
        <begin position="578"/>
        <end position="640"/>
    </location>
</feature>
<keyword evidence="3 5" id="KW-0807">Transducer</keyword>
<dbReference type="SMART" id="SM01358">
    <property type="entry name" value="HBM"/>
    <property type="match status" value="1"/>
</dbReference>
<evidence type="ECO:0000256" key="5">
    <source>
        <dbReference type="PROSITE-ProRule" id="PRU00284"/>
    </source>
</evidence>
<reference evidence="12 13" key="1">
    <citation type="submission" date="2017-09" db="EMBL/GenBank/DDBJ databases">
        <title>Biodiversity and function of Thalassospira species in the particle-attached aromatic-hydrocarbon-degrading consortia from the surface seawater of the China South Sea.</title>
        <authorList>
            <person name="Dong C."/>
            <person name="Lai Q."/>
            <person name="Shao Z."/>
        </authorList>
    </citation>
    <scope>NUCLEOTIDE SEQUENCE [LARGE SCALE GENOMIC DNA]</scope>
    <source>
        <strain evidence="12 13">139Z-12</strain>
    </source>
</reference>
<evidence type="ECO:0000259" key="8">
    <source>
        <dbReference type="PROSITE" id="PS50111"/>
    </source>
</evidence>
<dbReference type="InterPro" id="IPR003660">
    <property type="entry name" value="HAMP_dom"/>
</dbReference>
<keyword evidence="2" id="KW-0997">Cell inner membrane</keyword>
<gene>
    <name evidence="12" type="ORF">COO92_10150</name>
</gene>
<evidence type="ECO:0008006" key="14">
    <source>
        <dbReference type="Google" id="ProtNLM"/>
    </source>
</evidence>
<dbReference type="RefSeq" id="WP_101301867.1">
    <property type="nucleotide sequence ID" value="NZ_NXGX01000004.1"/>
</dbReference>
<feature type="transmembrane region" description="Helical" evidence="7">
    <location>
        <begin position="24"/>
        <end position="49"/>
    </location>
</feature>
<evidence type="ECO:0000256" key="2">
    <source>
        <dbReference type="ARBA" id="ARBA00022519"/>
    </source>
</evidence>
<feature type="domain" description="HAMP" evidence="10">
    <location>
        <begin position="332"/>
        <end position="385"/>
    </location>
</feature>
<feature type="coiled-coil region" evidence="6">
    <location>
        <begin position="383"/>
        <end position="410"/>
    </location>
</feature>
<dbReference type="GO" id="GO:0007165">
    <property type="term" value="P:signal transduction"/>
    <property type="evidence" value="ECO:0007669"/>
    <property type="project" value="UniProtKB-KW"/>
</dbReference>
<keyword evidence="7" id="KW-0812">Transmembrane</keyword>
<dbReference type="PANTHER" id="PTHR32089:SF112">
    <property type="entry name" value="LYSOZYME-LIKE PROTEIN-RELATED"/>
    <property type="match status" value="1"/>
</dbReference>
<dbReference type="Pfam" id="PF00015">
    <property type="entry name" value="MCPsignal"/>
    <property type="match status" value="1"/>
</dbReference>
<keyword evidence="13" id="KW-1185">Reference proteome</keyword>
<accession>A0A2N3L5M8</accession>
<dbReference type="PROSITE" id="PS50885">
    <property type="entry name" value="HAMP"/>
    <property type="match status" value="1"/>
</dbReference>
<dbReference type="PROSITE" id="PS50192">
    <property type="entry name" value="T_SNARE"/>
    <property type="match status" value="1"/>
</dbReference>
<dbReference type="SUPFAM" id="SSF58104">
    <property type="entry name" value="Methyl-accepting chemotaxis protein (MCP) signaling domain"/>
    <property type="match status" value="1"/>
</dbReference>
<dbReference type="PROSITE" id="PS51753">
    <property type="entry name" value="HBM"/>
    <property type="match status" value="1"/>
</dbReference>
<dbReference type="InterPro" id="IPR004090">
    <property type="entry name" value="Chemotax_Me-accpt_rcpt"/>
</dbReference>
<dbReference type="CDD" id="cd06225">
    <property type="entry name" value="HAMP"/>
    <property type="match status" value="1"/>
</dbReference>
<comment type="similarity">
    <text evidence="4">Belongs to the methyl-accepting chemotaxis (MCP) protein family.</text>
</comment>
<comment type="caution">
    <text evidence="12">The sequence shown here is derived from an EMBL/GenBank/DDBJ whole genome shotgun (WGS) entry which is preliminary data.</text>
</comment>
<feature type="domain" description="Methyl-accepting transducer" evidence="8">
    <location>
        <begin position="419"/>
        <end position="662"/>
    </location>
</feature>
<evidence type="ECO:0000259" key="11">
    <source>
        <dbReference type="PROSITE" id="PS51753"/>
    </source>
</evidence>
<evidence type="ECO:0000256" key="3">
    <source>
        <dbReference type="ARBA" id="ARBA00023224"/>
    </source>
</evidence>